<comment type="caution">
    <text evidence="2">The sequence shown here is derived from an EMBL/GenBank/DDBJ whole genome shotgun (WGS) entry which is preliminary data.</text>
</comment>
<protein>
    <submittedName>
        <fullName evidence="2">Cupin domain-containing protein</fullName>
    </submittedName>
</protein>
<evidence type="ECO:0000259" key="1">
    <source>
        <dbReference type="Pfam" id="PF07883"/>
    </source>
</evidence>
<name>A0ABW6C2S7_9BACT</name>
<feature type="domain" description="Cupin type-2" evidence="1">
    <location>
        <begin position="41"/>
        <end position="103"/>
    </location>
</feature>
<dbReference type="InterPro" id="IPR013096">
    <property type="entry name" value="Cupin_2"/>
</dbReference>
<gene>
    <name evidence="2" type="ORF">ACFS7Z_21520</name>
</gene>
<dbReference type="EMBL" id="JBHUOX010000022">
    <property type="protein sequence ID" value="MFD3002959.1"/>
    <property type="molecule type" value="Genomic_DNA"/>
</dbReference>
<dbReference type="RefSeq" id="WP_377489377.1">
    <property type="nucleotide sequence ID" value="NZ_JBHUOX010000022.1"/>
</dbReference>
<accession>A0ABW6C2S7</accession>
<reference evidence="3" key="1">
    <citation type="journal article" date="2019" name="Int. J. Syst. Evol. Microbiol.">
        <title>The Global Catalogue of Microorganisms (GCM) 10K type strain sequencing project: providing services to taxonomists for standard genome sequencing and annotation.</title>
        <authorList>
            <consortium name="The Broad Institute Genomics Platform"/>
            <consortium name="The Broad Institute Genome Sequencing Center for Infectious Disease"/>
            <person name="Wu L."/>
            <person name="Ma J."/>
        </authorList>
    </citation>
    <scope>NUCLEOTIDE SEQUENCE [LARGE SCALE GENOMIC DNA]</scope>
    <source>
        <strain evidence="3">KCTC 23984</strain>
    </source>
</reference>
<dbReference type="Gene3D" id="2.60.120.10">
    <property type="entry name" value="Jelly Rolls"/>
    <property type="match status" value="1"/>
</dbReference>
<keyword evidence="3" id="KW-1185">Reference proteome</keyword>
<sequence>MGFIIHKSSQGLEKLNTGRTRQWLANGQSGTTSTALIENYFEEGGFVPPHYHRTEELLICLEGHGLVIMNDAYYDFPAGSVAVIEPMTVHEVRNTGKETMHMLGFFPEADPKTIWIDNDEVLPVKPEA</sequence>
<dbReference type="InterPro" id="IPR011051">
    <property type="entry name" value="RmlC_Cupin_sf"/>
</dbReference>
<organism evidence="2 3">
    <name type="scientific">Pontibacter toksunensis</name>
    <dbReference type="NCBI Taxonomy" id="1332631"/>
    <lineage>
        <taxon>Bacteria</taxon>
        <taxon>Pseudomonadati</taxon>
        <taxon>Bacteroidota</taxon>
        <taxon>Cytophagia</taxon>
        <taxon>Cytophagales</taxon>
        <taxon>Hymenobacteraceae</taxon>
        <taxon>Pontibacter</taxon>
    </lineage>
</organism>
<dbReference type="InterPro" id="IPR014710">
    <property type="entry name" value="RmlC-like_jellyroll"/>
</dbReference>
<dbReference type="Proteomes" id="UP001597641">
    <property type="component" value="Unassembled WGS sequence"/>
</dbReference>
<proteinExistence type="predicted"/>
<dbReference type="SUPFAM" id="SSF51182">
    <property type="entry name" value="RmlC-like cupins"/>
    <property type="match status" value="1"/>
</dbReference>
<dbReference type="Pfam" id="PF07883">
    <property type="entry name" value="Cupin_2"/>
    <property type="match status" value="1"/>
</dbReference>
<evidence type="ECO:0000313" key="2">
    <source>
        <dbReference type="EMBL" id="MFD3002959.1"/>
    </source>
</evidence>
<evidence type="ECO:0000313" key="3">
    <source>
        <dbReference type="Proteomes" id="UP001597641"/>
    </source>
</evidence>